<dbReference type="CDD" id="cd05688">
    <property type="entry name" value="S1_RPS1_repeat_ec3"/>
    <property type="match status" value="1"/>
</dbReference>
<dbReference type="InterPro" id="IPR050437">
    <property type="entry name" value="Ribos_protein_bS1-like"/>
</dbReference>
<dbReference type="PANTHER" id="PTHR10724">
    <property type="entry name" value="30S RIBOSOMAL PROTEIN S1"/>
    <property type="match status" value="1"/>
</dbReference>
<dbReference type="InterPro" id="IPR035104">
    <property type="entry name" value="Ribosomal_protein_S1-like"/>
</dbReference>
<feature type="domain" description="S1 motif" evidence="4">
    <location>
        <begin position="112"/>
        <end position="177"/>
    </location>
</feature>
<comment type="caution">
    <text evidence="5">The sequence shown here is derived from an EMBL/GenBank/DDBJ whole genome shotgun (WGS) entry which is preliminary data.</text>
</comment>
<evidence type="ECO:0000313" key="6">
    <source>
        <dbReference type="Proteomes" id="UP000050909"/>
    </source>
</evidence>
<dbReference type="PATRIC" id="fig|1423722.3.peg.251"/>
<dbReference type="GO" id="GO:0006412">
    <property type="term" value="P:translation"/>
    <property type="evidence" value="ECO:0007669"/>
    <property type="project" value="TreeGrafter"/>
</dbReference>
<dbReference type="PROSITE" id="PS50126">
    <property type="entry name" value="S1"/>
    <property type="match status" value="4"/>
</dbReference>
<keyword evidence="2 5" id="KW-0689">Ribosomal protein</keyword>
<accession>A0A0R1GWT5</accession>
<dbReference type="Gene3D" id="2.40.50.140">
    <property type="entry name" value="Nucleic acid-binding proteins"/>
    <property type="match status" value="4"/>
</dbReference>
<comment type="similarity">
    <text evidence="1">Belongs to the bacterial ribosomal protein bS1 family.</text>
</comment>
<organism evidence="5 6">
    <name type="scientific">Amylolactobacillus amylotrophicus DSM 20534</name>
    <dbReference type="NCBI Taxonomy" id="1423722"/>
    <lineage>
        <taxon>Bacteria</taxon>
        <taxon>Bacillati</taxon>
        <taxon>Bacillota</taxon>
        <taxon>Bacilli</taxon>
        <taxon>Lactobacillales</taxon>
        <taxon>Lactobacillaceae</taxon>
        <taxon>Amylolactobacillus</taxon>
    </lineage>
</organism>
<dbReference type="SUPFAM" id="SSF50249">
    <property type="entry name" value="Nucleic acid-binding proteins"/>
    <property type="match status" value="4"/>
</dbReference>
<name>A0A0R1GWT5_9LACO</name>
<dbReference type="InterPro" id="IPR003029">
    <property type="entry name" value="S1_domain"/>
</dbReference>
<dbReference type="InterPro" id="IPR012340">
    <property type="entry name" value="NA-bd_OB-fold"/>
</dbReference>
<dbReference type="SMART" id="SM00316">
    <property type="entry name" value="S1"/>
    <property type="match status" value="4"/>
</dbReference>
<evidence type="ECO:0000313" key="5">
    <source>
        <dbReference type="EMBL" id="KRK38560.1"/>
    </source>
</evidence>
<feature type="domain" description="S1 motif" evidence="4">
    <location>
        <begin position="198"/>
        <end position="266"/>
    </location>
</feature>
<dbReference type="Proteomes" id="UP000050909">
    <property type="component" value="Unassembled WGS sequence"/>
</dbReference>
<dbReference type="GO" id="GO:0003735">
    <property type="term" value="F:structural constituent of ribosome"/>
    <property type="evidence" value="ECO:0007669"/>
    <property type="project" value="TreeGrafter"/>
</dbReference>
<dbReference type="FunFam" id="2.40.50.140:FF:000051">
    <property type="entry name" value="RNA-binding transcriptional accessory protein"/>
    <property type="match status" value="2"/>
</dbReference>
<dbReference type="AlphaFoldDB" id="A0A0R1GWT5"/>
<evidence type="ECO:0000259" key="4">
    <source>
        <dbReference type="PROSITE" id="PS50126"/>
    </source>
</evidence>
<feature type="domain" description="S1 motif" evidence="4">
    <location>
        <begin position="21"/>
        <end position="94"/>
    </location>
</feature>
<evidence type="ECO:0000256" key="3">
    <source>
        <dbReference type="ARBA" id="ARBA00023274"/>
    </source>
</evidence>
<evidence type="ECO:0000256" key="1">
    <source>
        <dbReference type="ARBA" id="ARBA00006767"/>
    </source>
</evidence>
<gene>
    <name evidence="5" type="ORF">FC62_GL000247</name>
</gene>
<dbReference type="PANTHER" id="PTHR10724:SF7">
    <property type="entry name" value="SMALL RIBOSOMAL SUBUNIT PROTEIN BS1C"/>
    <property type="match status" value="1"/>
</dbReference>
<keyword evidence="6" id="KW-1185">Reference proteome</keyword>
<feature type="domain" description="S1 motif" evidence="4">
    <location>
        <begin position="283"/>
        <end position="352"/>
    </location>
</feature>
<proteinExistence type="inferred from homology"/>
<dbReference type="RefSeq" id="WP_054745121.1">
    <property type="nucleotide sequence ID" value="NZ_AZCV01000001.1"/>
</dbReference>
<sequence length="395" mass="43106">MVDNNNFMMDALQEMNGVEVGKIVNVEVLTVEDSQIVVGVVGAGVEGTIQKKEYTHDYNAKLQDLVKVGDQFEALVLRKASGDKENGEFLFSTTRLKEREAFKALEADFEAGKVIEGKVTGSVRGGLLVDVGTRGFLPASLISDHYVSDLKPYIGQTLQLKISEIDATKNRLVLSRKDLLAQEHEEAFERVASKLMVGDVVTGKVSRLTSFGAFVDLGGVDGLVHISEISYKRVEKTSDVLKPDQEIQVKVIGIDTDKQRISLSIKQTEVSPFEKATNEIKPGDIVDGEVKSLTDFGAFVEIANGIQGLVHVSEIANEHVKVPSDKLAVGDKVQVKVLSIDTNERRISLSIKQVNEPADDNDSKADSDEDVTKKYLADQDNGFAVGDLIGDQLKD</sequence>
<dbReference type="Pfam" id="PF00575">
    <property type="entry name" value="S1"/>
    <property type="match status" value="3"/>
</dbReference>
<protein>
    <submittedName>
        <fullName evidence="5">30S ribosomal protein S1</fullName>
    </submittedName>
</protein>
<reference evidence="5 6" key="1">
    <citation type="journal article" date="2015" name="Genome Announc.">
        <title>Expanding the biotechnology potential of lactobacilli through comparative genomics of 213 strains and associated genera.</title>
        <authorList>
            <person name="Sun Z."/>
            <person name="Harris H.M."/>
            <person name="McCann A."/>
            <person name="Guo C."/>
            <person name="Argimon S."/>
            <person name="Zhang W."/>
            <person name="Yang X."/>
            <person name="Jeffery I.B."/>
            <person name="Cooney J.C."/>
            <person name="Kagawa T.F."/>
            <person name="Liu W."/>
            <person name="Song Y."/>
            <person name="Salvetti E."/>
            <person name="Wrobel A."/>
            <person name="Rasinkangas P."/>
            <person name="Parkhill J."/>
            <person name="Rea M.C."/>
            <person name="O'Sullivan O."/>
            <person name="Ritari J."/>
            <person name="Douillard F.P."/>
            <person name="Paul Ross R."/>
            <person name="Yang R."/>
            <person name="Briner A.E."/>
            <person name="Felis G.E."/>
            <person name="de Vos W.M."/>
            <person name="Barrangou R."/>
            <person name="Klaenhammer T.R."/>
            <person name="Caufield P.W."/>
            <person name="Cui Y."/>
            <person name="Zhang H."/>
            <person name="O'Toole P.W."/>
        </authorList>
    </citation>
    <scope>NUCLEOTIDE SEQUENCE [LARGE SCALE GENOMIC DNA]</scope>
    <source>
        <strain evidence="5 6">DSM 20534</strain>
    </source>
</reference>
<dbReference type="CDD" id="cd04465">
    <property type="entry name" value="S1_RPS1_repeat_ec2_hs2"/>
    <property type="match status" value="1"/>
</dbReference>
<dbReference type="NCBIfam" id="NF005208">
    <property type="entry name" value="PRK06676.1"/>
    <property type="match status" value="1"/>
</dbReference>
<dbReference type="PRINTS" id="PR00681">
    <property type="entry name" value="RIBOSOMALS1"/>
</dbReference>
<keyword evidence="3" id="KW-0687">Ribonucleoprotein</keyword>
<evidence type="ECO:0000256" key="2">
    <source>
        <dbReference type="ARBA" id="ARBA00022980"/>
    </source>
</evidence>
<dbReference type="EMBL" id="AZCV01000001">
    <property type="protein sequence ID" value="KRK38560.1"/>
    <property type="molecule type" value="Genomic_DNA"/>
</dbReference>
<dbReference type="GO" id="GO:0022627">
    <property type="term" value="C:cytosolic small ribosomal subunit"/>
    <property type="evidence" value="ECO:0007669"/>
    <property type="project" value="TreeGrafter"/>
</dbReference>
<dbReference type="GO" id="GO:0003729">
    <property type="term" value="F:mRNA binding"/>
    <property type="evidence" value="ECO:0007669"/>
    <property type="project" value="UniProtKB-ARBA"/>
</dbReference>